<proteinExistence type="predicted"/>
<accession>A0A2V2YU30</accession>
<dbReference type="AlphaFoldDB" id="A0A2V2YU30"/>
<dbReference type="EMBL" id="QGTQ01000007">
    <property type="protein sequence ID" value="PWW03191.1"/>
    <property type="molecule type" value="Genomic_DNA"/>
</dbReference>
<dbReference type="GO" id="GO:0005506">
    <property type="term" value="F:iron ion binding"/>
    <property type="evidence" value="ECO:0007669"/>
    <property type="project" value="UniProtKB-ARBA"/>
</dbReference>
<keyword evidence="1" id="KW-0223">Dioxygenase</keyword>
<dbReference type="Proteomes" id="UP000246635">
    <property type="component" value="Unassembled WGS sequence"/>
</dbReference>
<evidence type="ECO:0000313" key="1">
    <source>
        <dbReference type="EMBL" id="PWW03191.1"/>
    </source>
</evidence>
<reference evidence="1 2" key="1">
    <citation type="submission" date="2018-05" db="EMBL/GenBank/DDBJ databases">
        <title>Genomic Encyclopedia of Type Strains, Phase III (KMG-III): the genomes of soil and plant-associated and newly described type strains.</title>
        <authorList>
            <person name="Whitman W."/>
        </authorList>
    </citation>
    <scope>NUCLEOTIDE SEQUENCE [LARGE SCALE GENOMIC DNA]</scope>
    <source>
        <strain evidence="1 2">CECT 5696</strain>
    </source>
</reference>
<dbReference type="PANTHER" id="PTHR20883:SF46">
    <property type="entry name" value="PHYTANOYL-COA HYDROXYLASE"/>
    <property type="match status" value="1"/>
</dbReference>
<name>A0A2V2YU30_9BACL</name>
<organism evidence="1 2">
    <name type="scientific">Paenibacillus cellulosilyticus</name>
    <dbReference type="NCBI Taxonomy" id="375489"/>
    <lineage>
        <taxon>Bacteria</taxon>
        <taxon>Bacillati</taxon>
        <taxon>Bacillota</taxon>
        <taxon>Bacilli</taxon>
        <taxon>Bacillales</taxon>
        <taxon>Paenibacillaceae</taxon>
        <taxon>Paenibacillus</taxon>
    </lineage>
</organism>
<evidence type="ECO:0000313" key="2">
    <source>
        <dbReference type="Proteomes" id="UP000246635"/>
    </source>
</evidence>
<dbReference type="OrthoDB" id="9814777at2"/>
<keyword evidence="1" id="KW-0560">Oxidoreductase</keyword>
<dbReference type="GO" id="GO:0016706">
    <property type="term" value="F:2-oxoglutarate-dependent dioxygenase activity"/>
    <property type="evidence" value="ECO:0007669"/>
    <property type="project" value="UniProtKB-ARBA"/>
</dbReference>
<gene>
    <name evidence="1" type="ORF">DFQ01_10788</name>
</gene>
<dbReference type="Pfam" id="PF05721">
    <property type="entry name" value="PhyH"/>
    <property type="match status" value="1"/>
</dbReference>
<dbReference type="Gene3D" id="2.60.120.620">
    <property type="entry name" value="q2cbj1_9rhob like domain"/>
    <property type="match status" value="1"/>
</dbReference>
<protein>
    <submittedName>
        <fullName evidence="1">Ectoine hydroxylase-related dioxygenase (Phytanoyl-CoA dioxygenase family)</fullName>
    </submittedName>
</protein>
<comment type="caution">
    <text evidence="1">The sequence shown here is derived from an EMBL/GenBank/DDBJ whole genome shotgun (WGS) entry which is preliminary data.</text>
</comment>
<dbReference type="RefSeq" id="WP_110044087.1">
    <property type="nucleotide sequence ID" value="NZ_CP054612.1"/>
</dbReference>
<keyword evidence="2" id="KW-1185">Reference proteome</keyword>
<dbReference type="PANTHER" id="PTHR20883">
    <property type="entry name" value="PHYTANOYL-COA DIOXYGENASE DOMAIN CONTAINING 1"/>
    <property type="match status" value="1"/>
</dbReference>
<dbReference type="InterPro" id="IPR008775">
    <property type="entry name" value="Phytyl_CoA_dOase-like"/>
</dbReference>
<dbReference type="SUPFAM" id="SSF51197">
    <property type="entry name" value="Clavaminate synthase-like"/>
    <property type="match status" value="1"/>
</dbReference>
<sequence>MNVQEQHKRDYETDGYCIIPNVINRESIDSILSVINKHWIHLLVNGKIQQRKDAPIESIFPRFINSHQSNTEIKNFILNKVFFEIMRAIVGEDVLIVATNFYFKAPSVTGLPWHQDNTAIGVSPGSSCAMWICLEDSEPENGGLKFASGSHKKGLFPPQSSFDNVSEAFSDYGQEVALPEDCKVKYISTRPGDAVIFHGDVIHGSTDNRTDSKFRRSMIIHYMKESSDRVTLNFNHLLNAQGERVRRRLNAVPKISENQKSIFSFKEANYYEKNGWK</sequence>